<protein>
    <submittedName>
        <fullName evidence="2">DUF4035 domain-containing protein</fullName>
    </submittedName>
</protein>
<reference evidence="2 3" key="1">
    <citation type="submission" date="2018-11" db="EMBL/GenBank/DDBJ databases">
        <title>The first complete genome of Serratia liquefaciens isolated from metalophyte plant revel distinctness adaptive mechanisms in an extreme habitat.</title>
        <authorList>
            <person name="Caneschi W.L."/>
            <person name="Sanchez A.B."/>
            <person name="Felestrino E.B."/>
            <person name="Assis R.A.B."/>
            <person name="Lemes C.G.C."/>
            <person name="Cordeiro I.F."/>
            <person name="Fonseca N.P."/>
            <person name="Villa M."/>
            <person name="Vieira I.T."/>
            <person name="Moraes L.A."/>
            <person name="Kamino L.H.Y."/>
            <person name="do Carmo F."/>
            <person name="Garcia C.M."/>
            <person name="Almeida N.F."/>
            <person name="Silva R.S."/>
            <person name="Ferro J.A."/>
            <person name="Ferro M.I.T."/>
            <person name="Varani A.M."/>
            <person name="Ferreira R.M."/>
            <person name="dos Santos V.L."/>
            <person name="Silva U.C."/>
            <person name="Setubal J.C."/>
            <person name="Moreira L.M."/>
        </authorList>
    </citation>
    <scope>NUCLEOTIDE SEQUENCE [LARGE SCALE GENOMIC DNA]</scope>
    <source>
        <strain evidence="2 3">FG3</strain>
    </source>
</reference>
<dbReference type="EMBL" id="CP033893">
    <property type="protein sequence ID" value="QDL33976.1"/>
    <property type="molecule type" value="Genomic_DNA"/>
</dbReference>
<dbReference type="Proteomes" id="UP000317572">
    <property type="component" value="Chromosome"/>
</dbReference>
<dbReference type="AlphaFoldDB" id="A0A515D0P4"/>
<feature type="domain" description="Minor tail T" evidence="1">
    <location>
        <begin position="20"/>
        <end position="88"/>
    </location>
</feature>
<name>A0A515D0P4_SERLI</name>
<dbReference type="Pfam" id="PF06223">
    <property type="entry name" value="Phage_tail_T"/>
    <property type="match status" value="1"/>
</dbReference>
<sequence>MMKLAIRLGKTLGELKQSISMSELRLWAAYDRISPIGDVRGDIHAAQITAAIYNAQRDPKSQPVDLNDMVIQWGARDDGPEENLTGLESWLDEMAG</sequence>
<evidence type="ECO:0000313" key="2">
    <source>
        <dbReference type="EMBL" id="QDL33976.1"/>
    </source>
</evidence>
<dbReference type="RefSeq" id="WP_142815957.1">
    <property type="nucleotide sequence ID" value="NZ_CP033893.1"/>
</dbReference>
<evidence type="ECO:0000313" key="3">
    <source>
        <dbReference type="Proteomes" id="UP000317572"/>
    </source>
</evidence>
<proteinExistence type="predicted"/>
<gene>
    <name evidence="2" type="ORF">EGO53_20210</name>
</gene>
<accession>A0A515D0P4</accession>
<dbReference type="InterPro" id="IPR009350">
    <property type="entry name" value="Phage_tail_T"/>
</dbReference>
<evidence type="ECO:0000259" key="1">
    <source>
        <dbReference type="Pfam" id="PF06223"/>
    </source>
</evidence>
<organism evidence="2 3">
    <name type="scientific">Serratia liquefaciens</name>
    <dbReference type="NCBI Taxonomy" id="614"/>
    <lineage>
        <taxon>Bacteria</taxon>
        <taxon>Pseudomonadati</taxon>
        <taxon>Pseudomonadota</taxon>
        <taxon>Gammaproteobacteria</taxon>
        <taxon>Enterobacterales</taxon>
        <taxon>Yersiniaceae</taxon>
        <taxon>Serratia</taxon>
    </lineage>
</organism>